<dbReference type="Proteomes" id="UP000235731">
    <property type="component" value="Unassembled WGS sequence"/>
</dbReference>
<evidence type="ECO:0000313" key="4">
    <source>
        <dbReference type="EMBL" id="PMP61486.1"/>
    </source>
</evidence>
<dbReference type="Pfam" id="PF13103">
    <property type="entry name" value="TonB_2"/>
    <property type="match status" value="1"/>
</dbReference>
<sequence length="271" mass="31053">MPLNLLSFFLSFFINLFFLTLLIFALFQTPLKKEEIKISLLEPQKSYELTQEVERQPKENTLPKPVKPSLETSKAIPRLTPSLEPSLKTKQTASPPKAKSTVKNSPSEKPLDEGLLKKRLFEIEKKVKTQESDYEENFLKNKIASLGKKKTSFSQAENNLQSLEKTSSASERVLSPSQKISEEYLSLIKRRLQIHFEIPIYLKNKGNLSVVVEIETNAEGYIKKINYLKKSQDETFNKSVEKCLFASNPLPVSQPIKLKVEFRSEGRLIFN</sequence>
<feature type="coiled-coil region" evidence="1">
    <location>
        <begin position="146"/>
        <end position="173"/>
    </location>
</feature>
<evidence type="ECO:0000256" key="2">
    <source>
        <dbReference type="SAM" id="MobiDB-lite"/>
    </source>
</evidence>
<evidence type="ECO:0000313" key="5">
    <source>
        <dbReference type="Proteomes" id="UP000235731"/>
    </source>
</evidence>
<protein>
    <recommendedName>
        <fullName evidence="6">TonB C-terminal domain-containing protein</fullName>
    </recommendedName>
</protein>
<name>A0A2N7PIF8_9BACT</name>
<reference evidence="4 5" key="1">
    <citation type="submission" date="2018-01" db="EMBL/GenBank/DDBJ databases">
        <title>Metagenomic assembled genomes from two thermal pools in the Uzon Caldera, Kamchatka, Russia.</title>
        <authorList>
            <person name="Wilkins L."/>
            <person name="Ettinger C."/>
        </authorList>
    </citation>
    <scope>NUCLEOTIDE SEQUENCE [LARGE SCALE GENOMIC DNA]</scope>
    <source>
        <strain evidence="4">ZAV-15</strain>
    </source>
</reference>
<accession>A0A2N7PIF8</accession>
<keyword evidence="3" id="KW-0472">Membrane</keyword>
<dbReference type="Gene3D" id="3.30.1150.10">
    <property type="match status" value="1"/>
</dbReference>
<comment type="caution">
    <text evidence="4">The sequence shown here is derived from an EMBL/GenBank/DDBJ whole genome shotgun (WGS) entry which is preliminary data.</text>
</comment>
<evidence type="ECO:0000256" key="3">
    <source>
        <dbReference type="SAM" id="Phobius"/>
    </source>
</evidence>
<gene>
    <name evidence="4" type="ORF">C0197_05485</name>
</gene>
<organism evidence="4 5">
    <name type="scientific">Caldimicrobium thiodismutans</name>
    <dbReference type="NCBI Taxonomy" id="1653476"/>
    <lineage>
        <taxon>Bacteria</taxon>
        <taxon>Pseudomonadati</taxon>
        <taxon>Thermodesulfobacteriota</taxon>
        <taxon>Thermodesulfobacteria</taxon>
        <taxon>Thermodesulfobacteriales</taxon>
        <taxon>Thermodesulfobacteriaceae</taxon>
        <taxon>Caldimicrobium</taxon>
    </lineage>
</organism>
<keyword evidence="3" id="KW-0812">Transmembrane</keyword>
<feature type="region of interest" description="Disordered" evidence="2">
    <location>
        <begin position="51"/>
        <end position="111"/>
    </location>
</feature>
<dbReference type="AlphaFoldDB" id="A0A2N7PIF8"/>
<dbReference type="EMBL" id="PNIE01000080">
    <property type="protein sequence ID" value="PMP61486.1"/>
    <property type="molecule type" value="Genomic_DNA"/>
</dbReference>
<keyword evidence="1" id="KW-0175">Coiled coil</keyword>
<keyword evidence="3" id="KW-1133">Transmembrane helix</keyword>
<dbReference type="SUPFAM" id="SSF74653">
    <property type="entry name" value="TolA/TonB C-terminal domain"/>
    <property type="match status" value="1"/>
</dbReference>
<proteinExistence type="predicted"/>
<evidence type="ECO:0000256" key="1">
    <source>
        <dbReference type="SAM" id="Coils"/>
    </source>
</evidence>
<feature type="transmembrane region" description="Helical" evidence="3">
    <location>
        <begin position="6"/>
        <end position="27"/>
    </location>
</feature>
<evidence type="ECO:0008006" key="6">
    <source>
        <dbReference type="Google" id="ProtNLM"/>
    </source>
</evidence>